<organism evidence="8">
    <name type="scientific">Desertifilum tharense IPPAS B-1220</name>
    <dbReference type="NCBI Taxonomy" id="1781255"/>
    <lineage>
        <taxon>Bacteria</taxon>
        <taxon>Bacillati</taxon>
        <taxon>Cyanobacteriota</taxon>
        <taxon>Cyanophyceae</taxon>
        <taxon>Desertifilales</taxon>
        <taxon>Desertifilaceae</taxon>
        <taxon>Desertifilum</taxon>
    </lineage>
</organism>
<evidence type="ECO:0000256" key="4">
    <source>
        <dbReference type="ARBA" id="ARBA00022798"/>
    </source>
</evidence>
<protein>
    <recommendedName>
        <fullName evidence="2">glycerophosphodiester phosphodiesterase</fullName>
        <ecNumber evidence="2">3.1.4.46</ecNumber>
    </recommendedName>
</protein>
<dbReference type="OrthoDB" id="384721at2"/>
<evidence type="ECO:0000256" key="5">
    <source>
        <dbReference type="ARBA" id="ARBA00022801"/>
    </source>
</evidence>
<evidence type="ECO:0000256" key="1">
    <source>
        <dbReference type="ARBA" id="ARBA00007277"/>
    </source>
</evidence>
<dbReference type="GO" id="GO:0006629">
    <property type="term" value="P:lipid metabolic process"/>
    <property type="evidence" value="ECO:0007669"/>
    <property type="project" value="InterPro"/>
</dbReference>
<dbReference type="GO" id="GO:0008889">
    <property type="term" value="F:glycerophosphodiester phosphodiesterase activity"/>
    <property type="evidence" value="ECO:0007669"/>
    <property type="project" value="UniProtKB-EC"/>
</dbReference>
<dbReference type="AlphaFoldDB" id="A0A1E5QEK4"/>
<dbReference type="InterPro" id="IPR017946">
    <property type="entry name" value="PLC-like_Pdiesterase_TIM-brl"/>
</dbReference>
<accession>A0A1E5QEK4</accession>
<feature type="domain" description="GP-PDE" evidence="7">
    <location>
        <begin position="4"/>
        <end position="319"/>
    </location>
</feature>
<dbReference type="Gene3D" id="3.20.20.190">
    <property type="entry name" value="Phosphatidylinositol (PI) phosphodiesterase"/>
    <property type="match status" value="1"/>
</dbReference>
<proteinExistence type="inferred from homology"/>
<dbReference type="EMBL" id="MJGC01000099">
    <property type="protein sequence ID" value="OEJ73067.1"/>
    <property type="molecule type" value="Genomic_DNA"/>
</dbReference>
<evidence type="ECO:0000313" key="8">
    <source>
        <dbReference type="EMBL" id="OEJ73067.1"/>
    </source>
</evidence>
<evidence type="ECO:0000256" key="6">
    <source>
        <dbReference type="ARBA" id="ARBA00047512"/>
    </source>
</evidence>
<dbReference type="GO" id="GO:0006071">
    <property type="term" value="P:glycerol metabolic process"/>
    <property type="evidence" value="ECO:0007669"/>
    <property type="project" value="UniProtKB-KW"/>
</dbReference>
<comment type="caution">
    <text evidence="8">The sequence shown here is derived from an EMBL/GenBank/DDBJ whole genome shotgun (WGS) entry which is preliminary data.</text>
</comment>
<dbReference type="CDD" id="cd08602">
    <property type="entry name" value="GDPD_ScGlpQ1_like"/>
    <property type="match status" value="1"/>
</dbReference>
<comment type="catalytic activity">
    <reaction evidence="6">
        <text>a sn-glycero-3-phosphodiester + H2O = an alcohol + sn-glycerol 3-phosphate + H(+)</text>
        <dbReference type="Rhea" id="RHEA:12969"/>
        <dbReference type="ChEBI" id="CHEBI:15377"/>
        <dbReference type="ChEBI" id="CHEBI:15378"/>
        <dbReference type="ChEBI" id="CHEBI:30879"/>
        <dbReference type="ChEBI" id="CHEBI:57597"/>
        <dbReference type="ChEBI" id="CHEBI:83408"/>
        <dbReference type="EC" id="3.1.4.46"/>
    </reaction>
</comment>
<keyword evidence="4" id="KW-0319">Glycerol metabolism</keyword>
<keyword evidence="3" id="KW-0732">Signal</keyword>
<evidence type="ECO:0000256" key="3">
    <source>
        <dbReference type="ARBA" id="ARBA00022729"/>
    </source>
</evidence>
<dbReference type="InterPro" id="IPR030395">
    <property type="entry name" value="GP_PDE_dom"/>
</dbReference>
<reference evidence="8" key="1">
    <citation type="submission" date="2016-09" db="EMBL/GenBank/DDBJ databases">
        <title>Draft genome of thermotolerant cyanobacterium Desertifilum sp. strain IPPAS B-1220.</title>
        <authorList>
            <person name="Sinetova M.A."/>
            <person name="Bolakhan K."/>
            <person name="Zayadan B.K."/>
            <person name="Mironov K.S."/>
            <person name="Ustinova V."/>
            <person name="Kupriyanova E.V."/>
            <person name="Sidorov R.A."/>
            <person name="Skrypnik A.N."/>
            <person name="Gogoleva N.E."/>
            <person name="Gogolev Y.V."/>
            <person name="Los D.A."/>
        </authorList>
    </citation>
    <scope>NUCLEOTIDE SEQUENCE [LARGE SCALE GENOMIC DNA]</scope>
    <source>
        <strain evidence="8">IPPAS B-1220</strain>
    </source>
</reference>
<name>A0A1E5QEK4_9CYAN</name>
<dbReference type="PANTHER" id="PTHR43620:SF7">
    <property type="entry name" value="GLYCEROPHOSPHODIESTER PHOSPHODIESTERASE GDPD5-RELATED"/>
    <property type="match status" value="1"/>
</dbReference>
<evidence type="ECO:0000256" key="2">
    <source>
        <dbReference type="ARBA" id="ARBA00012247"/>
    </source>
</evidence>
<dbReference type="STRING" id="1781255.BH720_21165"/>
<dbReference type="PANTHER" id="PTHR43620">
    <property type="entry name" value="GLYCEROPHOSPHORYL DIESTER PHOSPHODIESTERASE"/>
    <property type="match status" value="1"/>
</dbReference>
<dbReference type="RefSeq" id="WP_069969209.1">
    <property type="nucleotide sequence ID" value="NZ_CM124774.1"/>
</dbReference>
<dbReference type="PROSITE" id="PS51704">
    <property type="entry name" value="GP_PDE"/>
    <property type="match status" value="1"/>
</dbReference>
<sequence>MRSPIIIAHRGASGYRPEHTLESYTLAIELGADFIEPDLVISRDGHLIARHENNITETTDVAERAEFATRKTSKIIEGKTVTGWFSEDFTLAELKTLRAKERLPFRNQTYNGQFQIPTFREILQLAQHKTQETGREIGIYPETKHPSYFQSIGLPLEEPLVEILKEFGYTSPDSPLFIQSFEIANLKKLNRLIDVPLVQLLGEENQQPYDFVLQGDKRTYQDLTTPAALSQIATYADAIGPSKRLIIPQAQDSQLLPPTPLIQEAHRVGLKVHAWTFRNEACFLAPEYQNQPEREYQQFFQLGVDGVFSDFPDVAFKVRQS</sequence>
<dbReference type="EC" id="3.1.4.46" evidence="2"/>
<dbReference type="SUPFAM" id="SSF51695">
    <property type="entry name" value="PLC-like phosphodiesterases"/>
    <property type="match status" value="1"/>
</dbReference>
<gene>
    <name evidence="8" type="ORF">BH720_21165</name>
</gene>
<dbReference type="Pfam" id="PF03009">
    <property type="entry name" value="GDPD"/>
    <property type="match status" value="1"/>
</dbReference>
<evidence type="ECO:0000259" key="7">
    <source>
        <dbReference type="PROSITE" id="PS51704"/>
    </source>
</evidence>
<dbReference type="GO" id="GO:0042597">
    <property type="term" value="C:periplasmic space"/>
    <property type="evidence" value="ECO:0007669"/>
    <property type="project" value="TreeGrafter"/>
</dbReference>
<keyword evidence="5" id="KW-0378">Hydrolase</keyword>
<comment type="similarity">
    <text evidence="1">Belongs to the glycerophosphoryl diester phosphodiesterase family.</text>
</comment>